<evidence type="ECO:0000313" key="2">
    <source>
        <dbReference type="Proteomes" id="UP000601435"/>
    </source>
</evidence>
<evidence type="ECO:0000313" key="1">
    <source>
        <dbReference type="EMBL" id="CAE7502408.1"/>
    </source>
</evidence>
<reference evidence="1" key="1">
    <citation type="submission" date="2021-02" db="EMBL/GenBank/DDBJ databases">
        <authorList>
            <person name="Dougan E. K."/>
            <person name="Rhodes N."/>
            <person name="Thang M."/>
            <person name="Chan C."/>
        </authorList>
    </citation>
    <scope>NUCLEOTIDE SEQUENCE</scope>
</reference>
<dbReference type="AlphaFoldDB" id="A0A812SWT1"/>
<comment type="caution">
    <text evidence="1">The sequence shown here is derived from an EMBL/GenBank/DDBJ whole genome shotgun (WGS) entry which is preliminary data.</text>
</comment>
<gene>
    <name evidence="1" type="ORF">SNEC2469_LOCUS14311</name>
</gene>
<dbReference type="OrthoDB" id="406868at2759"/>
<accession>A0A812SWT1</accession>
<name>A0A812SWT1_9DINO</name>
<protein>
    <submittedName>
        <fullName evidence="1">Uncharacterized protein</fullName>
    </submittedName>
</protein>
<sequence length="203" mass="23520">MSLFGRWKELETGNIYIVTTPEDPVLHFLTVVNNPMKDDRREFEIQRGPEGRIQLLPLYLKDITTEPDTLSDLFLDPTVPGRIVWYSYTTGKRKTWQYMLQVWNTTLVQLMYEEEEDTVLRLVLRKLTGETISKVAVQPGTSWRDARKLMVPGLRPLLSKRLAFVSPLGEVLTTAHDEKRLSEILGLAGCKPEVDEDAWRRFQ</sequence>
<keyword evidence="2" id="KW-1185">Reference proteome</keyword>
<dbReference type="Proteomes" id="UP000601435">
    <property type="component" value="Unassembled WGS sequence"/>
</dbReference>
<proteinExistence type="predicted"/>
<organism evidence="1 2">
    <name type="scientific">Symbiodinium necroappetens</name>
    <dbReference type="NCBI Taxonomy" id="1628268"/>
    <lineage>
        <taxon>Eukaryota</taxon>
        <taxon>Sar</taxon>
        <taxon>Alveolata</taxon>
        <taxon>Dinophyceae</taxon>
        <taxon>Suessiales</taxon>
        <taxon>Symbiodiniaceae</taxon>
        <taxon>Symbiodinium</taxon>
    </lineage>
</organism>
<dbReference type="EMBL" id="CAJNJA010022925">
    <property type="protein sequence ID" value="CAE7502408.1"/>
    <property type="molecule type" value="Genomic_DNA"/>
</dbReference>